<dbReference type="InterPro" id="IPR039439">
    <property type="entry name" value="SH3b1_dom"/>
</dbReference>
<keyword evidence="2" id="KW-0645">Protease</keyword>
<dbReference type="AlphaFoldDB" id="A0A644TNL1"/>
<organism evidence="6">
    <name type="scientific">bioreactor metagenome</name>
    <dbReference type="NCBI Taxonomy" id="1076179"/>
    <lineage>
        <taxon>unclassified sequences</taxon>
        <taxon>metagenomes</taxon>
        <taxon>ecological metagenomes</taxon>
    </lineage>
</organism>
<dbReference type="GO" id="GO:0006508">
    <property type="term" value="P:proteolysis"/>
    <property type="evidence" value="ECO:0007669"/>
    <property type="project" value="UniProtKB-KW"/>
</dbReference>
<proteinExistence type="inferred from homology"/>
<evidence type="ECO:0000256" key="4">
    <source>
        <dbReference type="ARBA" id="ARBA00022807"/>
    </source>
</evidence>
<reference evidence="6" key="1">
    <citation type="submission" date="2019-08" db="EMBL/GenBank/DDBJ databases">
        <authorList>
            <person name="Kucharzyk K."/>
            <person name="Murdoch R.W."/>
            <person name="Higgins S."/>
            <person name="Loffler F."/>
        </authorList>
    </citation>
    <scope>NUCLEOTIDE SEQUENCE</scope>
</reference>
<dbReference type="InterPro" id="IPR000064">
    <property type="entry name" value="NLP_P60_dom"/>
</dbReference>
<evidence type="ECO:0000256" key="1">
    <source>
        <dbReference type="ARBA" id="ARBA00007074"/>
    </source>
</evidence>
<keyword evidence="3" id="KW-0378">Hydrolase</keyword>
<dbReference type="PANTHER" id="PTHR47053">
    <property type="entry name" value="MUREIN DD-ENDOPEPTIDASE MEPH-RELATED"/>
    <property type="match status" value="1"/>
</dbReference>
<comment type="caution">
    <text evidence="6">The sequence shown here is derived from an EMBL/GenBank/DDBJ whole genome shotgun (WGS) entry which is preliminary data.</text>
</comment>
<dbReference type="Gene3D" id="3.90.1720.10">
    <property type="entry name" value="endopeptidase domain like (from Nostoc punctiforme)"/>
    <property type="match status" value="1"/>
</dbReference>
<sequence>MMMNLSKLFVVIVLLVLLDPVHMGEGASMNRDLRMNTPEHWINKAEEPAAVIMSAQNISQYNAEVKRVLPTTIFDLRSYPAYLTAQSLTGLLQAAAMPQDTVYSKGVLVSDRYFDELNQQLNIGAVKDYNKVAYAFTIVRTNVRTFPTRLGIFDTASDREFDLFQETIINPGEPLIILHKSVNNEWGFIQSSNYRGWVLLDNLAVVRDRAEWVQYIDEQDFLVVTGSNVQLAGYHGTDAPLVFEMGAKLPLIRQADIGNEDHYIVKLPARDQLGELSFKQVSIPRSADVHVGYLPYTRANIISQAFKYYGQPYGWGGMHDSVDCSSFIMNVYRSFGFELPRNADEQEVNVGSVFQLKNNSRARIAQLSFLQPGAALHMNGHVMLYLGQENGKRYAIHSLASYTERLDDGSFKRVRPMKVVVSDLNLLRGNGRTFEDSLTVVKNVNW</sequence>
<dbReference type="SUPFAM" id="SSF54001">
    <property type="entry name" value="Cysteine proteinases"/>
    <property type="match status" value="1"/>
</dbReference>
<dbReference type="InterPro" id="IPR038765">
    <property type="entry name" value="Papain-like_cys_pep_sf"/>
</dbReference>
<accession>A0A644TNL1</accession>
<dbReference type="Pfam" id="PF00877">
    <property type="entry name" value="NLPC_P60"/>
    <property type="match status" value="1"/>
</dbReference>
<dbReference type="InterPro" id="IPR051202">
    <property type="entry name" value="Peptidase_C40"/>
</dbReference>
<evidence type="ECO:0000313" key="6">
    <source>
        <dbReference type="EMBL" id="MPL68007.1"/>
    </source>
</evidence>
<feature type="domain" description="NlpC/P60" evidence="5">
    <location>
        <begin position="295"/>
        <end position="423"/>
    </location>
</feature>
<evidence type="ECO:0000256" key="2">
    <source>
        <dbReference type="ARBA" id="ARBA00022670"/>
    </source>
</evidence>
<evidence type="ECO:0000259" key="5">
    <source>
        <dbReference type="PROSITE" id="PS51935"/>
    </source>
</evidence>
<gene>
    <name evidence="6" type="ORF">SDC9_13711</name>
</gene>
<dbReference type="InterPro" id="IPR027017">
    <property type="entry name" value="P60_peptidase_YkfC"/>
</dbReference>
<dbReference type="PANTHER" id="PTHR47053:SF1">
    <property type="entry name" value="MUREIN DD-ENDOPEPTIDASE MEPH-RELATED"/>
    <property type="match status" value="1"/>
</dbReference>
<dbReference type="GO" id="GO:0008234">
    <property type="term" value="F:cysteine-type peptidase activity"/>
    <property type="evidence" value="ECO:0007669"/>
    <property type="project" value="UniProtKB-KW"/>
</dbReference>
<name>A0A644TNL1_9ZZZZ</name>
<keyword evidence="4" id="KW-0788">Thiol protease</keyword>
<comment type="similarity">
    <text evidence="1">Belongs to the peptidase C40 family.</text>
</comment>
<evidence type="ECO:0000256" key="3">
    <source>
        <dbReference type="ARBA" id="ARBA00022801"/>
    </source>
</evidence>
<dbReference type="PROSITE" id="PS51935">
    <property type="entry name" value="NLPC_P60"/>
    <property type="match status" value="1"/>
</dbReference>
<protein>
    <recommendedName>
        <fullName evidence="5">NlpC/P60 domain-containing protein</fullName>
    </recommendedName>
</protein>
<dbReference type="PIRSF" id="PIRSF019015">
    <property type="entry name" value="P60_peptidase_YkfC"/>
    <property type="match status" value="1"/>
</dbReference>
<dbReference type="EMBL" id="VSSQ01000039">
    <property type="protein sequence ID" value="MPL68007.1"/>
    <property type="molecule type" value="Genomic_DNA"/>
</dbReference>
<dbReference type="Pfam" id="PF12913">
    <property type="entry name" value="SH3_6"/>
    <property type="match status" value="1"/>
</dbReference>